<sequence>MKFKKIKYLRYLNYSKHRGIFLFDELFHNFHRNTPFLHVQASITSIKQSTKLSRVGKICYFLRFGRTERNFLEQIENTANFFSVQNKICDVYLYANSFDEILPMTVQLYSIFFGLKK</sequence>
<evidence type="ECO:0000313" key="1">
    <source>
        <dbReference type="EMBL" id="ETO11511.1"/>
    </source>
</evidence>
<accession>X6MCX4</accession>
<evidence type="ECO:0000313" key="2">
    <source>
        <dbReference type="Proteomes" id="UP000023152"/>
    </source>
</evidence>
<dbReference type="Proteomes" id="UP000023152">
    <property type="component" value="Unassembled WGS sequence"/>
</dbReference>
<proteinExistence type="predicted"/>
<keyword evidence="2" id="KW-1185">Reference proteome</keyword>
<protein>
    <submittedName>
        <fullName evidence="1">Uncharacterized protein</fullName>
    </submittedName>
</protein>
<organism evidence="1 2">
    <name type="scientific">Reticulomyxa filosa</name>
    <dbReference type="NCBI Taxonomy" id="46433"/>
    <lineage>
        <taxon>Eukaryota</taxon>
        <taxon>Sar</taxon>
        <taxon>Rhizaria</taxon>
        <taxon>Retaria</taxon>
        <taxon>Foraminifera</taxon>
        <taxon>Monothalamids</taxon>
        <taxon>Reticulomyxidae</taxon>
        <taxon>Reticulomyxa</taxon>
    </lineage>
</organism>
<comment type="caution">
    <text evidence="1">The sequence shown here is derived from an EMBL/GenBank/DDBJ whole genome shotgun (WGS) entry which is preliminary data.</text>
</comment>
<reference evidence="1 2" key="1">
    <citation type="journal article" date="2013" name="Curr. Biol.">
        <title>The Genome of the Foraminiferan Reticulomyxa filosa.</title>
        <authorList>
            <person name="Glockner G."/>
            <person name="Hulsmann N."/>
            <person name="Schleicher M."/>
            <person name="Noegel A.A."/>
            <person name="Eichinger L."/>
            <person name="Gallinger C."/>
            <person name="Pawlowski J."/>
            <person name="Sierra R."/>
            <person name="Euteneuer U."/>
            <person name="Pillet L."/>
            <person name="Moustafa A."/>
            <person name="Platzer M."/>
            <person name="Groth M."/>
            <person name="Szafranski K."/>
            <person name="Schliwa M."/>
        </authorList>
    </citation>
    <scope>NUCLEOTIDE SEQUENCE [LARGE SCALE GENOMIC DNA]</scope>
</reference>
<name>X6MCX4_RETFI</name>
<dbReference type="EMBL" id="ASPP01022389">
    <property type="protein sequence ID" value="ETO11511.1"/>
    <property type="molecule type" value="Genomic_DNA"/>
</dbReference>
<gene>
    <name evidence="1" type="ORF">RFI_25865</name>
</gene>
<dbReference type="AlphaFoldDB" id="X6MCX4"/>